<accession>A0AAW0TAE3</accession>
<sequence>MDGRQAALSSPDRATDGIAFQIFSRNLSIYSKKTQREVVKVIKSDYAKCNKLTFVIRDENEKQKLIGGRVLMKKTCDADDEDEGHIRPEERVFLDLTASYIFSILRRLHKEQQVYYALDSNCVKMSLRLLGDRDNATKEKKLSIYNIETNRTNKRKLEDNVVVTLSNKIIKYHRLRLSNSKEVRNRLREKDKQETAEKIVRWHIEFGCKCNDSTRLDRVLGMLGGGVYTASVRSRAFLETREDDEKSPAKIIDIIHLVVKEKRLTNLQVATAMFKRNRKQYSF</sequence>
<name>A0AAW0TAE3_SCYPA</name>
<keyword evidence="2" id="KW-1185">Reference proteome</keyword>
<evidence type="ECO:0000313" key="1">
    <source>
        <dbReference type="EMBL" id="KAK8384610.1"/>
    </source>
</evidence>
<dbReference type="Proteomes" id="UP001487740">
    <property type="component" value="Unassembled WGS sequence"/>
</dbReference>
<gene>
    <name evidence="1" type="ORF">O3P69_014286</name>
</gene>
<dbReference type="EMBL" id="JARAKH010000034">
    <property type="protein sequence ID" value="KAK8384610.1"/>
    <property type="molecule type" value="Genomic_DNA"/>
</dbReference>
<reference evidence="1 2" key="1">
    <citation type="submission" date="2023-03" db="EMBL/GenBank/DDBJ databases">
        <title>High-quality genome of Scylla paramamosain provides insights in environmental adaptation.</title>
        <authorList>
            <person name="Zhang L."/>
        </authorList>
    </citation>
    <scope>NUCLEOTIDE SEQUENCE [LARGE SCALE GENOMIC DNA]</scope>
    <source>
        <strain evidence="1">LZ_2023a</strain>
        <tissue evidence="1">Muscle</tissue>
    </source>
</reference>
<comment type="caution">
    <text evidence="1">The sequence shown here is derived from an EMBL/GenBank/DDBJ whole genome shotgun (WGS) entry which is preliminary data.</text>
</comment>
<evidence type="ECO:0000313" key="2">
    <source>
        <dbReference type="Proteomes" id="UP001487740"/>
    </source>
</evidence>
<organism evidence="1 2">
    <name type="scientific">Scylla paramamosain</name>
    <name type="common">Mud crab</name>
    <dbReference type="NCBI Taxonomy" id="85552"/>
    <lineage>
        <taxon>Eukaryota</taxon>
        <taxon>Metazoa</taxon>
        <taxon>Ecdysozoa</taxon>
        <taxon>Arthropoda</taxon>
        <taxon>Crustacea</taxon>
        <taxon>Multicrustacea</taxon>
        <taxon>Malacostraca</taxon>
        <taxon>Eumalacostraca</taxon>
        <taxon>Eucarida</taxon>
        <taxon>Decapoda</taxon>
        <taxon>Pleocyemata</taxon>
        <taxon>Brachyura</taxon>
        <taxon>Eubrachyura</taxon>
        <taxon>Portunoidea</taxon>
        <taxon>Portunidae</taxon>
        <taxon>Portuninae</taxon>
        <taxon>Scylla</taxon>
    </lineage>
</organism>
<dbReference type="AlphaFoldDB" id="A0AAW0TAE3"/>
<protein>
    <submittedName>
        <fullName evidence="1">Uncharacterized protein</fullName>
    </submittedName>
</protein>
<proteinExistence type="predicted"/>